<reference evidence="10 11" key="1">
    <citation type="submission" date="2018-09" db="EMBL/GenBank/DDBJ databases">
        <title>Comparative genomics of Leucobacter spp.</title>
        <authorList>
            <person name="Reis A.C."/>
            <person name="Kolvenbach B.A."/>
            <person name="Corvini P.F.X."/>
            <person name="Nunes O.C."/>
        </authorList>
    </citation>
    <scope>NUCLEOTIDE SEQUENCE [LARGE SCALE GENOMIC DNA]</scope>
    <source>
        <strain evidence="10 11">L-1</strain>
    </source>
</reference>
<comment type="similarity">
    <text evidence="7">Belongs to the binding-protein-dependent transport system permease family.</text>
</comment>
<evidence type="ECO:0000313" key="10">
    <source>
        <dbReference type="EMBL" id="MBL3689726.1"/>
    </source>
</evidence>
<dbReference type="Pfam" id="PF19300">
    <property type="entry name" value="BPD_transp_1_N"/>
    <property type="match status" value="1"/>
</dbReference>
<feature type="transmembrane region" description="Helical" evidence="7">
    <location>
        <begin position="31"/>
        <end position="49"/>
    </location>
</feature>
<feature type="domain" description="ABC transmembrane type-1" evidence="9">
    <location>
        <begin position="119"/>
        <end position="324"/>
    </location>
</feature>
<dbReference type="SUPFAM" id="SSF161098">
    <property type="entry name" value="MetI-like"/>
    <property type="match status" value="1"/>
</dbReference>
<evidence type="ECO:0000256" key="5">
    <source>
        <dbReference type="ARBA" id="ARBA00022989"/>
    </source>
</evidence>
<evidence type="ECO:0000256" key="8">
    <source>
        <dbReference type="SAM" id="MobiDB-lite"/>
    </source>
</evidence>
<comment type="caution">
    <text evidence="10">The sequence shown here is derived from an EMBL/GenBank/DDBJ whole genome shotgun (WGS) entry which is preliminary data.</text>
</comment>
<dbReference type="InterPro" id="IPR045621">
    <property type="entry name" value="BPD_transp_1_N"/>
</dbReference>
<evidence type="ECO:0000256" key="3">
    <source>
        <dbReference type="ARBA" id="ARBA00022475"/>
    </source>
</evidence>
<feature type="transmembrane region" description="Helical" evidence="7">
    <location>
        <begin position="301"/>
        <end position="323"/>
    </location>
</feature>
<dbReference type="Gene3D" id="1.10.3720.10">
    <property type="entry name" value="MetI-like"/>
    <property type="match status" value="1"/>
</dbReference>
<gene>
    <name evidence="10" type="ORF">D3226_07100</name>
</gene>
<dbReference type="EMBL" id="QYAD01000002">
    <property type="protein sequence ID" value="MBL3689726.1"/>
    <property type="molecule type" value="Genomic_DNA"/>
</dbReference>
<dbReference type="PANTHER" id="PTHR43163:SF6">
    <property type="entry name" value="DIPEPTIDE TRANSPORT SYSTEM PERMEASE PROTEIN DPPB-RELATED"/>
    <property type="match status" value="1"/>
</dbReference>
<dbReference type="Proteomes" id="UP001646141">
    <property type="component" value="Unassembled WGS sequence"/>
</dbReference>
<keyword evidence="2 7" id="KW-0813">Transport</keyword>
<evidence type="ECO:0000259" key="9">
    <source>
        <dbReference type="PROSITE" id="PS50928"/>
    </source>
</evidence>
<comment type="subcellular location">
    <subcellularLocation>
        <location evidence="1 7">Cell membrane</location>
        <topology evidence="1 7">Multi-pass membrane protein</topology>
    </subcellularLocation>
</comment>
<keyword evidence="3" id="KW-1003">Cell membrane</keyword>
<sequence length="367" mass="37537">MIDGGTRPTRAGGPAPTARAARVARAVLRRLGAAILVVLVTATIVFVAVRATGDPLEAILGGPGSQASADAVARARSDYGLDQPLIVQYLSQLWRTVTLQFGDSYARKQPVSELLAANVPPTVLLASLALILAWLLALGGALLAATQRGRIGRAVRAALSGIETIVSVTPHFFLGAVLILVFASGLGLFPATSTGASPAGLVLPVVTLAVPIAGYLAHVMHGSLEEADLAPFATTARARGASETRVLVSHTLRHAALPALALSGWAYGSLLSGAVVVEALFARPGLGRMLLEATMVRDVPVVIGGVTVIALLYVAVMLVTELLEPLVDPRLRAVRVPGTAAGESTARTHSAGTRPAGTHSAGTEGTA</sequence>
<evidence type="ECO:0000256" key="7">
    <source>
        <dbReference type="RuleBase" id="RU363032"/>
    </source>
</evidence>
<dbReference type="PANTHER" id="PTHR43163">
    <property type="entry name" value="DIPEPTIDE TRANSPORT SYSTEM PERMEASE PROTEIN DPPB-RELATED"/>
    <property type="match status" value="1"/>
</dbReference>
<evidence type="ECO:0000256" key="6">
    <source>
        <dbReference type="ARBA" id="ARBA00023136"/>
    </source>
</evidence>
<dbReference type="InterPro" id="IPR035906">
    <property type="entry name" value="MetI-like_sf"/>
</dbReference>
<feature type="transmembrane region" description="Helical" evidence="7">
    <location>
        <begin position="255"/>
        <end position="281"/>
    </location>
</feature>
<dbReference type="Pfam" id="PF00528">
    <property type="entry name" value="BPD_transp_1"/>
    <property type="match status" value="1"/>
</dbReference>
<evidence type="ECO:0000313" key="11">
    <source>
        <dbReference type="Proteomes" id="UP001646141"/>
    </source>
</evidence>
<keyword evidence="11" id="KW-1185">Reference proteome</keyword>
<keyword evidence="5 7" id="KW-1133">Transmembrane helix</keyword>
<organism evidence="10 11">
    <name type="scientific">Leucobacter chromiireducens subsp. chromiireducens</name>
    <dbReference type="NCBI Taxonomy" id="660067"/>
    <lineage>
        <taxon>Bacteria</taxon>
        <taxon>Bacillati</taxon>
        <taxon>Actinomycetota</taxon>
        <taxon>Actinomycetes</taxon>
        <taxon>Micrococcales</taxon>
        <taxon>Microbacteriaceae</taxon>
        <taxon>Leucobacter</taxon>
    </lineage>
</organism>
<name>A0ABS1SNI9_9MICO</name>
<feature type="transmembrane region" description="Helical" evidence="7">
    <location>
        <begin position="165"/>
        <end position="189"/>
    </location>
</feature>
<proteinExistence type="inferred from homology"/>
<evidence type="ECO:0000256" key="2">
    <source>
        <dbReference type="ARBA" id="ARBA00022448"/>
    </source>
</evidence>
<keyword evidence="6 7" id="KW-0472">Membrane</keyword>
<dbReference type="RefSeq" id="WP_202381740.1">
    <property type="nucleotide sequence ID" value="NZ_BAAAMA010000002.1"/>
</dbReference>
<evidence type="ECO:0000256" key="4">
    <source>
        <dbReference type="ARBA" id="ARBA00022692"/>
    </source>
</evidence>
<accession>A0ABS1SNI9</accession>
<protein>
    <submittedName>
        <fullName evidence="10">ABC transporter permease</fullName>
    </submittedName>
</protein>
<dbReference type="InterPro" id="IPR000515">
    <property type="entry name" value="MetI-like"/>
</dbReference>
<evidence type="ECO:0000256" key="1">
    <source>
        <dbReference type="ARBA" id="ARBA00004651"/>
    </source>
</evidence>
<feature type="transmembrane region" description="Helical" evidence="7">
    <location>
        <begin position="195"/>
        <end position="217"/>
    </location>
</feature>
<feature type="transmembrane region" description="Helical" evidence="7">
    <location>
        <begin position="123"/>
        <end position="144"/>
    </location>
</feature>
<dbReference type="PROSITE" id="PS50928">
    <property type="entry name" value="ABC_TM1"/>
    <property type="match status" value="1"/>
</dbReference>
<feature type="region of interest" description="Disordered" evidence="8">
    <location>
        <begin position="338"/>
        <end position="367"/>
    </location>
</feature>
<keyword evidence="4 7" id="KW-0812">Transmembrane</keyword>
<dbReference type="CDD" id="cd06261">
    <property type="entry name" value="TM_PBP2"/>
    <property type="match status" value="1"/>
</dbReference>